<sequence length="36" mass="4249">MKVNSKRIQNAIEVIGQYNSTLGNGCTRFRMKRDRY</sequence>
<keyword evidence="2" id="KW-1185">Reference proteome</keyword>
<comment type="caution">
    <text evidence="1">The sequence shown here is derived from an EMBL/GenBank/DDBJ whole genome shotgun (WGS) entry which is preliminary data.</text>
</comment>
<evidence type="ECO:0000313" key="1">
    <source>
        <dbReference type="EMBL" id="MBP1854186.1"/>
    </source>
</evidence>
<reference evidence="1 2" key="1">
    <citation type="submission" date="2021-03" db="EMBL/GenBank/DDBJ databases">
        <title>Genomic Encyclopedia of Type Strains, Phase IV (KMG-IV): sequencing the most valuable type-strain genomes for metagenomic binning, comparative biology and taxonomic classification.</title>
        <authorList>
            <person name="Goeker M."/>
        </authorList>
    </citation>
    <scope>NUCLEOTIDE SEQUENCE [LARGE SCALE GENOMIC DNA]</scope>
    <source>
        <strain evidence="1 2">DSM 1289</strain>
    </source>
</reference>
<proteinExistence type="predicted"/>
<accession>A0ABS4E8B7</accession>
<organism evidence="1 2">
    <name type="scientific">Metaclostridioides mangenotii</name>
    <dbReference type="NCBI Taxonomy" id="1540"/>
    <lineage>
        <taxon>Bacteria</taxon>
        <taxon>Bacillati</taxon>
        <taxon>Bacillota</taxon>
        <taxon>Clostridia</taxon>
        <taxon>Peptostreptococcales</taxon>
        <taxon>Peptostreptococcaceae</taxon>
        <taxon>Metaclostridioides</taxon>
    </lineage>
</organism>
<protein>
    <submittedName>
        <fullName evidence="1">Uncharacterized protein</fullName>
    </submittedName>
</protein>
<evidence type="ECO:0000313" key="2">
    <source>
        <dbReference type="Proteomes" id="UP000767291"/>
    </source>
</evidence>
<gene>
    <name evidence="1" type="ORF">J2Z43_000576</name>
</gene>
<name>A0ABS4E8B7_9FIRM</name>
<dbReference type="Proteomes" id="UP000767291">
    <property type="component" value="Unassembled WGS sequence"/>
</dbReference>
<dbReference type="EMBL" id="JAGGJX010000001">
    <property type="protein sequence ID" value="MBP1854186.1"/>
    <property type="molecule type" value="Genomic_DNA"/>
</dbReference>